<dbReference type="Pfam" id="PF12833">
    <property type="entry name" value="HTH_18"/>
    <property type="match status" value="1"/>
</dbReference>
<dbReference type="EMBL" id="JAOALG010000001">
    <property type="protein sequence ID" value="MEQ5837959.1"/>
    <property type="molecule type" value="Genomic_DNA"/>
</dbReference>
<dbReference type="PANTHER" id="PTHR47894">
    <property type="entry name" value="HTH-TYPE TRANSCRIPTIONAL REGULATOR GADX"/>
    <property type="match status" value="1"/>
</dbReference>
<protein>
    <submittedName>
        <fullName evidence="5">AraC family transcriptional regulator</fullName>
    </submittedName>
</protein>
<name>A0ABV1LF41_9BURK</name>
<dbReference type="InterPro" id="IPR032687">
    <property type="entry name" value="AraC-type_N"/>
</dbReference>
<reference evidence="5 6" key="1">
    <citation type="journal article" date="2024" name="Chem. Sci.">
        <title>Discovery of a lagriamide polyketide by integrated genome mining, isotopic labeling, and untargeted metabolomics.</title>
        <authorList>
            <person name="Fergusson C.H."/>
            <person name="Saulog J."/>
            <person name="Paulo B.S."/>
            <person name="Wilson D.M."/>
            <person name="Liu D.Y."/>
            <person name="Morehouse N.J."/>
            <person name="Waterworth S."/>
            <person name="Barkei J."/>
            <person name="Gray C.A."/>
            <person name="Kwan J.C."/>
            <person name="Eustaquio A.S."/>
            <person name="Linington R.G."/>
        </authorList>
    </citation>
    <scope>NUCLEOTIDE SEQUENCE [LARGE SCALE GENOMIC DNA]</scope>
    <source>
        <strain evidence="5 6">RL17-338-BIF-B</strain>
    </source>
</reference>
<dbReference type="Gene3D" id="1.10.10.60">
    <property type="entry name" value="Homeodomain-like"/>
    <property type="match status" value="1"/>
</dbReference>
<organism evidence="5 6">
    <name type="scientific">Paraburkholderia acidicola</name>
    <dbReference type="NCBI Taxonomy" id="1912599"/>
    <lineage>
        <taxon>Bacteria</taxon>
        <taxon>Pseudomonadati</taxon>
        <taxon>Pseudomonadota</taxon>
        <taxon>Betaproteobacteria</taxon>
        <taxon>Burkholderiales</taxon>
        <taxon>Burkholderiaceae</taxon>
        <taxon>Paraburkholderia</taxon>
    </lineage>
</organism>
<sequence length="391" mass="44030">MNLISATVPISLVNDLLADANSTAVERLTGRAGIPDELLRKPGARVTQEQFSTLYRALAVELDDEMPGIFSRPLRNGTLKYICLSLLDAPRLDVALHRLSQFFHLMLDDFRLESRREGGLCRVELVPNASGPVLSVLGRELMLKFVHGVASWLIGQKIPLTAVEFDFPCSPRANDDLHLFPGPVQFDCTRTFMSFDAIYLDMIIRQRKTDLKKFLSRAPEDWIFVSFGEQMICHRVRQYLVDCLPAIPTIEIVARDMHFSVRTLRRRLTAEGTSLQAIKDELRRDIAVQRLTRSADAISAIAYDIGFDDPTAFHRAFRHWTGSTPQTYRKMGHALLVAARKHDDNPSIYGVKIATVQFLTEHVLSQTTAFEATIASTKDDEGVLVLSEAQF</sequence>
<accession>A0ABV1LF41</accession>
<dbReference type="InterPro" id="IPR018060">
    <property type="entry name" value="HTH_AraC"/>
</dbReference>
<evidence type="ECO:0000313" key="5">
    <source>
        <dbReference type="EMBL" id="MEQ5837959.1"/>
    </source>
</evidence>
<comment type="caution">
    <text evidence="5">The sequence shown here is derived from an EMBL/GenBank/DDBJ whole genome shotgun (WGS) entry which is preliminary data.</text>
</comment>
<dbReference type="InterPro" id="IPR009057">
    <property type="entry name" value="Homeodomain-like_sf"/>
</dbReference>
<keyword evidence="3" id="KW-0804">Transcription</keyword>
<gene>
    <name evidence="5" type="ORF">N0A02_00710</name>
</gene>
<evidence type="ECO:0000259" key="4">
    <source>
        <dbReference type="PROSITE" id="PS01124"/>
    </source>
</evidence>
<evidence type="ECO:0000256" key="3">
    <source>
        <dbReference type="ARBA" id="ARBA00023163"/>
    </source>
</evidence>
<dbReference type="Proteomes" id="UP001469089">
    <property type="component" value="Unassembled WGS sequence"/>
</dbReference>
<dbReference type="SUPFAM" id="SSF46689">
    <property type="entry name" value="Homeodomain-like"/>
    <property type="match status" value="1"/>
</dbReference>
<dbReference type="PROSITE" id="PS01124">
    <property type="entry name" value="HTH_ARAC_FAMILY_2"/>
    <property type="match status" value="1"/>
</dbReference>
<evidence type="ECO:0000256" key="1">
    <source>
        <dbReference type="ARBA" id="ARBA00023015"/>
    </source>
</evidence>
<feature type="domain" description="HTH araC/xylS-type" evidence="4">
    <location>
        <begin position="234"/>
        <end position="331"/>
    </location>
</feature>
<dbReference type="PANTHER" id="PTHR47894:SF1">
    <property type="entry name" value="HTH-TYPE TRANSCRIPTIONAL REGULATOR VQSM"/>
    <property type="match status" value="1"/>
</dbReference>
<evidence type="ECO:0000256" key="2">
    <source>
        <dbReference type="ARBA" id="ARBA00023125"/>
    </source>
</evidence>
<dbReference type="Pfam" id="PF12625">
    <property type="entry name" value="Arabinose_bd"/>
    <property type="match status" value="1"/>
</dbReference>
<keyword evidence="2" id="KW-0238">DNA-binding</keyword>
<keyword evidence="6" id="KW-1185">Reference proteome</keyword>
<keyword evidence="1" id="KW-0805">Transcription regulation</keyword>
<proteinExistence type="predicted"/>
<dbReference type="SMART" id="SM00342">
    <property type="entry name" value="HTH_ARAC"/>
    <property type="match status" value="1"/>
</dbReference>
<evidence type="ECO:0000313" key="6">
    <source>
        <dbReference type="Proteomes" id="UP001469089"/>
    </source>
</evidence>